<dbReference type="EMBL" id="BARV01011248">
    <property type="protein sequence ID" value="GAI05556.1"/>
    <property type="molecule type" value="Genomic_DNA"/>
</dbReference>
<protein>
    <submittedName>
        <fullName evidence="1">Uncharacterized protein</fullName>
    </submittedName>
</protein>
<comment type="caution">
    <text evidence="1">The sequence shown here is derived from an EMBL/GenBank/DDBJ whole genome shotgun (WGS) entry which is preliminary data.</text>
</comment>
<dbReference type="AlphaFoldDB" id="X1LIB0"/>
<reference evidence="1" key="1">
    <citation type="journal article" date="2014" name="Front. Microbiol.">
        <title>High frequency of phylogenetically diverse reductive dehalogenase-homologous genes in deep subseafloor sedimentary metagenomes.</title>
        <authorList>
            <person name="Kawai M."/>
            <person name="Futagami T."/>
            <person name="Toyoda A."/>
            <person name="Takaki Y."/>
            <person name="Nishi S."/>
            <person name="Hori S."/>
            <person name="Arai W."/>
            <person name="Tsubouchi T."/>
            <person name="Morono Y."/>
            <person name="Uchiyama I."/>
            <person name="Ito T."/>
            <person name="Fujiyama A."/>
            <person name="Inagaki F."/>
            <person name="Takami H."/>
        </authorList>
    </citation>
    <scope>NUCLEOTIDE SEQUENCE</scope>
    <source>
        <strain evidence="1">Expedition CK06-06</strain>
    </source>
</reference>
<sequence length="172" mass="19187">LRPNPGIYLPLQGGTMSGNIDMAKNRLLKLPAPTDDQEPATKAYADTFIKFIWKDWSSTALSIFNQVNTIAWTDLQLDIYTSPAAKAAILLLELHIDIVGTGNYSWLGVRKNGTSPTRRPLLQLDKAGCTAGNNHYEQVIVGLDTEQLIEYYLYVGTNWQLDVRISVLGYIE</sequence>
<accession>X1LIB0</accession>
<feature type="non-terminal residue" evidence="1">
    <location>
        <position position="1"/>
    </location>
</feature>
<organism evidence="1">
    <name type="scientific">marine sediment metagenome</name>
    <dbReference type="NCBI Taxonomy" id="412755"/>
    <lineage>
        <taxon>unclassified sequences</taxon>
        <taxon>metagenomes</taxon>
        <taxon>ecological metagenomes</taxon>
    </lineage>
</organism>
<evidence type="ECO:0000313" key="1">
    <source>
        <dbReference type="EMBL" id="GAI05556.1"/>
    </source>
</evidence>
<proteinExistence type="predicted"/>
<name>X1LIB0_9ZZZZ</name>
<gene>
    <name evidence="1" type="ORF">S06H3_21422</name>
</gene>